<evidence type="ECO:0000313" key="2">
    <source>
        <dbReference type="EMBL" id="SDX59827.1"/>
    </source>
</evidence>
<dbReference type="AlphaFoldDB" id="A0A1H3D097"/>
<keyword evidence="3" id="KW-1185">Reference proteome</keyword>
<organism evidence="2 3">
    <name type="scientific">Halobellus clavatus</name>
    <dbReference type="NCBI Taxonomy" id="660517"/>
    <lineage>
        <taxon>Archaea</taxon>
        <taxon>Methanobacteriati</taxon>
        <taxon>Methanobacteriota</taxon>
        <taxon>Stenosarchaea group</taxon>
        <taxon>Halobacteria</taxon>
        <taxon>Halobacteriales</taxon>
        <taxon>Haloferacaceae</taxon>
        <taxon>Halobellus</taxon>
    </lineage>
</organism>
<dbReference type="EMBL" id="FNPB01000001">
    <property type="protein sequence ID" value="SDX59827.1"/>
    <property type="molecule type" value="Genomic_DNA"/>
</dbReference>
<proteinExistence type="predicted"/>
<feature type="region of interest" description="Disordered" evidence="1">
    <location>
        <begin position="78"/>
        <end position="101"/>
    </location>
</feature>
<reference evidence="3" key="1">
    <citation type="submission" date="2016-10" db="EMBL/GenBank/DDBJ databases">
        <authorList>
            <person name="Varghese N."/>
            <person name="Submissions S."/>
        </authorList>
    </citation>
    <scope>NUCLEOTIDE SEQUENCE [LARGE SCALE GENOMIC DNA]</scope>
    <source>
        <strain evidence="3">CGMCC 1.10118</strain>
    </source>
</reference>
<name>A0A1H3D097_9EURY</name>
<feature type="compositionally biased region" description="Basic and acidic residues" evidence="1">
    <location>
        <begin position="78"/>
        <end position="87"/>
    </location>
</feature>
<evidence type="ECO:0000256" key="1">
    <source>
        <dbReference type="SAM" id="MobiDB-lite"/>
    </source>
</evidence>
<dbReference type="STRING" id="660517.SAMN04487946_101293"/>
<gene>
    <name evidence="2" type="ORF">SAMN04487946_101293</name>
</gene>
<evidence type="ECO:0000313" key="3">
    <source>
        <dbReference type="Proteomes" id="UP000199170"/>
    </source>
</evidence>
<accession>A0A1H3D097</accession>
<protein>
    <submittedName>
        <fullName evidence="2">Arsenate reductase</fullName>
    </submittedName>
</protein>
<sequence>MREIGVERSEQEFQEVSTAELDECGVVATVGCSTFESEADVEIRGWVLKDPHTQESKKVCEIRDEREQLVTNPFDEYIGKRRAEDSQAMRPAGSEDGTSTG</sequence>
<dbReference type="Proteomes" id="UP000199170">
    <property type="component" value="Unassembled WGS sequence"/>
</dbReference>